<proteinExistence type="predicted"/>
<name>A0A4Y1R8L5_PRUDU</name>
<dbReference type="PANTHER" id="PTHR35737">
    <property type="entry name" value="CRYPTIC LOCI REGULATOR"/>
    <property type="match status" value="1"/>
</dbReference>
<reference evidence="2" key="1">
    <citation type="journal article" date="2019" name="Science">
        <title>Mutation of a bHLH transcription factor allowed almond domestication.</title>
        <authorList>
            <person name="Sanchez-Perez R."/>
            <person name="Pavan S."/>
            <person name="Mazzeo R."/>
            <person name="Moldovan C."/>
            <person name="Aiese Cigliano R."/>
            <person name="Del Cueto J."/>
            <person name="Ricciardi F."/>
            <person name="Lotti C."/>
            <person name="Ricciardi L."/>
            <person name="Dicenta F."/>
            <person name="Lopez-Marques R.L."/>
            <person name="Lindberg Moller B."/>
        </authorList>
    </citation>
    <scope>NUCLEOTIDE SEQUENCE</scope>
</reference>
<feature type="region of interest" description="Disordered" evidence="1">
    <location>
        <begin position="107"/>
        <end position="134"/>
    </location>
</feature>
<dbReference type="AlphaFoldDB" id="A0A4Y1R8L5"/>
<sequence>MWHSTPSGAAAWEDDEDWELVNEDGFVFKRRKKRRVDPSADSSLRAPLSTSAADLQEDAEKLRRERKKKSLLKLKTQYQAEIDQWELFSSTLRAVEERTCHLQEQQQQHRLNEQEREKTASLAGSGPSELQGSESVCGSVVDELLLQAEAQEAIIGDVSNLCDIAEAMCSEQEEQITQSLLDLPIWGSPQELMNSLCDP</sequence>
<feature type="compositionally biased region" description="Basic and acidic residues" evidence="1">
    <location>
        <begin position="110"/>
        <end position="119"/>
    </location>
</feature>
<gene>
    <name evidence="2" type="ORF">Prudu_010450</name>
</gene>
<dbReference type="EMBL" id="AP019299">
    <property type="protein sequence ID" value="BBH00462.1"/>
    <property type="molecule type" value="Genomic_DNA"/>
</dbReference>
<protein>
    <submittedName>
        <fullName evidence="2">Uncharacterized protein</fullName>
    </submittedName>
</protein>
<evidence type="ECO:0000256" key="1">
    <source>
        <dbReference type="SAM" id="MobiDB-lite"/>
    </source>
</evidence>
<evidence type="ECO:0000313" key="2">
    <source>
        <dbReference type="EMBL" id="BBH00462.1"/>
    </source>
</evidence>
<organism evidence="2">
    <name type="scientific">Prunus dulcis</name>
    <name type="common">Almond</name>
    <name type="synonym">Amygdalus dulcis</name>
    <dbReference type="NCBI Taxonomy" id="3755"/>
    <lineage>
        <taxon>Eukaryota</taxon>
        <taxon>Viridiplantae</taxon>
        <taxon>Streptophyta</taxon>
        <taxon>Embryophyta</taxon>
        <taxon>Tracheophyta</taxon>
        <taxon>Spermatophyta</taxon>
        <taxon>Magnoliopsida</taxon>
        <taxon>eudicotyledons</taxon>
        <taxon>Gunneridae</taxon>
        <taxon>Pentapetalae</taxon>
        <taxon>rosids</taxon>
        <taxon>fabids</taxon>
        <taxon>Rosales</taxon>
        <taxon>Rosaceae</taxon>
        <taxon>Amygdaloideae</taxon>
        <taxon>Amygdaleae</taxon>
        <taxon>Prunus</taxon>
    </lineage>
</organism>
<accession>A0A4Y1R8L5</accession>
<feature type="region of interest" description="Disordered" evidence="1">
    <location>
        <begin position="36"/>
        <end position="59"/>
    </location>
</feature>
<dbReference type="PANTHER" id="PTHR35737:SF1">
    <property type="entry name" value="CRYPTIC LOCI REGULATOR"/>
    <property type="match status" value="1"/>
</dbReference>